<organism evidence="1 2">
    <name type="scientific">Planococcus kocurii</name>
    <dbReference type="NCBI Taxonomy" id="1374"/>
    <lineage>
        <taxon>Bacteria</taxon>
        <taxon>Bacillati</taxon>
        <taxon>Bacillota</taxon>
        <taxon>Bacilli</taxon>
        <taxon>Bacillales</taxon>
        <taxon>Caryophanaceae</taxon>
        <taxon>Planococcus</taxon>
    </lineage>
</organism>
<reference evidence="1" key="1">
    <citation type="submission" date="2016-01" db="EMBL/GenBank/DDBJ databases">
        <title>Complete genome of Planococcus kocurri type strain.</title>
        <authorList>
            <person name="See-Too W.S."/>
        </authorList>
    </citation>
    <scope>NUCLEOTIDE SEQUENCE [LARGE SCALE GENOMIC DNA]</scope>
    <source>
        <strain evidence="1">ATCC 43650</strain>
    </source>
</reference>
<name>A0ABN4JV42_9BACL</name>
<sequence length="186" mass="21284">MGNRCLWAQRNALMQNYHDKEWCRVSSDDRYIFEMLVLEGAQAGLSWNIVLSKRGAYREAFHQFDVAYCAELTDGELSFIKENFAVIKHGSKLQSVRTNALAILDLSREWGSFAAFLWSFTDGKSIDNKWDTDAQIPAQSALSVKLSKELKKRGFKFVGPVTTYSFMQAIGMVNDHIKSCDYRMRS</sequence>
<dbReference type="SUPFAM" id="SSF48150">
    <property type="entry name" value="DNA-glycosylase"/>
    <property type="match status" value="1"/>
</dbReference>
<dbReference type="Gene3D" id="1.10.340.30">
    <property type="entry name" value="Hypothetical protein, domain 2"/>
    <property type="match status" value="1"/>
</dbReference>
<dbReference type="EMBL" id="CP013661">
    <property type="protein sequence ID" value="ALS78791.1"/>
    <property type="molecule type" value="Genomic_DNA"/>
</dbReference>
<dbReference type="PANTHER" id="PTHR30037:SF4">
    <property type="entry name" value="DNA-3-METHYLADENINE GLYCOSYLASE I"/>
    <property type="match status" value="1"/>
</dbReference>
<keyword evidence="2" id="KW-1185">Reference proteome</keyword>
<proteinExistence type="predicted"/>
<protein>
    <submittedName>
        <fullName evidence="1">3-methyladenine DNA glycosylase</fullName>
    </submittedName>
</protein>
<dbReference type="PANTHER" id="PTHR30037">
    <property type="entry name" value="DNA-3-METHYLADENINE GLYCOSYLASE 1"/>
    <property type="match status" value="1"/>
</dbReference>
<dbReference type="RefSeq" id="WP_058385450.1">
    <property type="nucleotide sequence ID" value="NZ_CP013661.2"/>
</dbReference>
<gene>
    <name evidence="1" type="ORF">AUO94_09050</name>
</gene>
<dbReference type="Pfam" id="PF03352">
    <property type="entry name" value="Adenine_glyco"/>
    <property type="match status" value="1"/>
</dbReference>
<dbReference type="InterPro" id="IPR011257">
    <property type="entry name" value="DNA_glycosylase"/>
</dbReference>
<accession>A0ABN4JV42</accession>
<dbReference type="InterPro" id="IPR005019">
    <property type="entry name" value="Adenine_glyco"/>
</dbReference>
<dbReference type="InterPro" id="IPR052891">
    <property type="entry name" value="DNA-3mA_glycosylase"/>
</dbReference>
<evidence type="ECO:0000313" key="1">
    <source>
        <dbReference type="EMBL" id="ALS78791.1"/>
    </source>
</evidence>
<evidence type="ECO:0000313" key="2">
    <source>
        <dbReference type="Proteomes" id="UP000065533"/>
    </source>
</evidence>
<dbReference type="Proteomes" id="UP000065533">
    <property type="component" value="Chromosome"/>
</dbReference>